<evidence type="ECO:0000256" key="1">
    <source>
        <dbReference type="ARBA" id="ARBA00023015"/>
    </source>
</evidence>
<dbReference type="PANTHER" id="PTHR47894">
    <property type="entry name" value="HTH-TYPE TRANSCRIPTIONAL REGULATOR GADX"/>
    <property type="match status" value="1"/>
</dbReference>
<dbReference type="Pfam" id="PF12833">
    <property type="entry name" value="HTH_18"/>
    <property type="match status" value="1"/>
</dbReference>
<protein>
    <submittedName>
        <fullName evidence="5">AraC family transcriptional regulator</fullName>
    </submittedName>
</protein>
<dbReference type="Proteomes" id="UP001156882">
    <property type="component" value="Unassembled WGS sequence"/>
</dbReference>
<keyword evidence="2" id="KW-0238">DNA-binding</keyword>
<dbReference type="InterPro" id="IPR003313">
    <property type="entry name" value="AraC-bd"/>
</dbReference>
<dbReference type="InterPro" id="IPR009057">
    <property type="entry name" value="Homeodomain-like_sf"/>
</dbReference>
<keyword evidence="6" id="KW-1185">Reference proteome</keyword>
<accession>A0ABQ6D0P9</accession>
<evidence type="ECO:0000256" key="2">
    <source>
        <dbReference type="ARBA" id="ARBA00023125"/>
    </source>
</evidence>
<organism evidence="5 6">
    <name type="scientific">Labrys miyagiensis</name>
    <dbReference type="NCBI Taxonomy" id="346912"/>
    <lineage>
        <taxon>Bacteria</taxon>
        <taxon>Pseudomonadati</taxon>
        <taxon>Pseudomonadota</taxon>
        <taxon>Alphaproteobacteria</taxon>
        <taxon>Hyphomicrobiales</taxon>
        <taxon>Xanthobacteraceae</taxon>
        <taxon>Labrys</taxon>
    </lineage>
</organism>
<dbReference type="RefSeq" id="WP_284317003.1">
    <property type="nucleotide sequence ID" value="NZ_BSPC01000096.1"/>
</dbReference>
<gene>
    <name evidence="5" type="ORF">GCM10007874_71020</name>
</gene>
<keyword evidence="1" id="KW-0805">Transcription regulation</keyword>
<sequence>MRTDPDISSSSRRMYRRAGIGDIAHVVQHSRLLCRRFAPLGPGIVLVQSGRKIVRHRGEEITIGAGGLLLIPDGVDFDLINEPAPDAPYRAFALNFDSDLITRASIAEGRPIREIRAIENTLPDVEEACRRAMAAIAAGNDLPDAIAAARVSEVLLWLASYGHRFVPPARSERDDRMARLRKAIAADPACAWRAADAASLLCTSEPSLRRHLAAAGTSFRALLVDVRMSIALALLQSTDKPVTVIALDVGYDSPSRFSARFRARFDFPPSAIRGHRHEFDRNGIKSDRASAAAMAAE</sequence>
<comment type="caution">
    <text evidence="5">The sequence shown here is derived from an EMBL/GenBank/DDBJ whole genome shotgun (WGS) entry which is preliminary data.</text>
</comment>
<name>A0ABQ6D0P9_9HYPH</name>
<dbReference type="PROSITE" id="PS00041">
    <property type="entry name" value="HTH_ARAC_FAMILY_1"/>
    <property type="match status" value="1"/>
</dbReference>
<evidence type="ECO:0000313" key="6">
    <source>
        <dbReference type="Proteomes" id="UP001156882"/>
    </source>
</evidence>
<keyword evidence="3" id="KW-0804">Transcription</keyword>
<dbReference type="InterPro" id="IPR018060">
    <property type="entry name" value="HTH_AraC"/>
</dbReference>
<dbReference type="InterPro" id="IPR037923">
    <property type="entry name" value="HTH-like"/>
</dbReference>
<dbReference type="Pfam" id="PF02311">
    <property type="entry name" value="AraC_binding"/>
    <property type="match status" value="1"/>
</dbReference>
<feature type="domain" description="HTH araC/xylS-type" evidence="4">
    <location>
        <begin position="178"/>
        <end position="275"/>
    </location>
</feature>
<proteinExistence type="predicted"/>
<evidence type="ECO:0000313" key="5">
    <source>
        <dbReference type="EMBL" id="GLS24081.1"/>
    </source>
</evidence>
<reference evidence="6" key="1">
    <citation type="journal article" date="2019" name="Int. J. Syst. Evol. Microbiol.">
        <title>The Global Catalogue of Microorganisms (GCM) 10K type strain sequencing project: providing services to taxonomists for standard genome sequencing and annotation.</title>
        <authorList>
            <consortium name="The Broad Institute Genomics Platform"/>
            <consortium name="The Broad Institute Genome Sequencing Center for Infectious Disease"/>
            <person name="Wu L."/>
            <person name="Ma J."/>
        </authorList>
    </citation>
    <scope>NUCLEOTIDE SEQUENCE [LARGE SCALE GENOMIC DNA]</scope>
    <source>
        <strain evidence="6">NBRC 101365</strain>
    </source>
</reference>
<evidence type="ECO:0000256" key="3">
    <source>
        <dbReference type="ARBA" id="ARBA00023163"/>
    </source>
</evidence>
<dbReference type="InterPro" id="IPR018062">
    <property type="entry name" value="HTH_AraC-typ_CS"/>
</dbReference>
<evidence type="ECO:0000259" key="4">
    <source>
        <dbReference type="PROSITE" id="PS01124"/>
    </source>
</evidence>
<dbReference type="PANTHER" id="PTHR47894:SF4">
    <property type="entry name" value="HTH-TYPE TRANSCRIPTIONAL REGULATOR GADX"/>
    <property type="match status" value="1"/>
</dbReference>
<dbReference type="EMBL" id="BSPC01000096">
    <property type="protein sequence ID" value="GLS24081.1"/>
    <property type="molecule type" value="Genomic_DNA"/>
</dbReference>
<dbReference type="SMART" id="SM00342">
    <property type="entry name" value="HTH_ARAC"/>
    <property type="match status" value="1"/>
</dbReference>
<dbReference type="PROSITE" id="PS01124">
    <property type="entry name" value="HTH_ARAC_FAMILY_2"/>
    <property type="match status" value="1"/>
</dbReference>
<dbReference type="SUPFAM" id="SSF46689">
    <property type="entry name" value="Homeodomain-like"/>
    <property type="match status" value="1"/>
</dbReference>
<dbReference type="SUPFAM" id="SSF51215">
    <property type="entry name" value="Regulatory protein AraC"/>
    <property type="match status" value="1"/>
</dbReference>
<dbReference type="Gene3D" id="1.10.10.60">
    <property type="entry name" value="Homeodomain-like"/>
    <property type="match status" value="1"/>
</dbReference>